<protein>
    <submittedName>
        <fullName evidence="2">Uncharacterized protein</fullName>
    </submittedName>
</protein>
<name>A0AAV0CF26_9ASTE</name>
<gene>
    <name evidence="2" type="ORF">CEPIT_LOCUS5615</name>
</gene>
<evidence type="ECO:0000313" key="2">
    <source>
        <dbReference type="EMBL" id="CAH9075713.1"/>
    </source>
</evidence>
<dbReference type="AlphaFoldDB" id="A0AAV0CF26"/>
<dbReference type="Proteomes" id="UP001152523">
    <property type="component" value="Unassembled WGS sequence"/>
</dbReference>
<reference evidence="2" key="1">
    <citation type="submission" date="2022-07" db="EMBL/GenBank/DDBJ databases">
        <authorList>
            <person name="Macas J."/>
            <person name="Novak P."/>
            <person name="Neumann P."/>
        </authorList>
    </citation>
    <scope>NUCLEOTIDE SEQUENCE</scope>
</reference>
<organism evidence="2 3">
    <name type="scientific">Cuscuta epithymum</name>
    <dbReference type="NCBI Taxonomy" id="186058"/>
    <lineage>
        <taxon>Eukaryota</taxon>
        <taxon>Viridiplantae</taxon>
        <taxon>Streptophyta</taxon>
        <taxon>Embryophyta</taxon>
        <taxon>Tracheophyta</taxon>
        <taxon>Spermatophyta</taxon>
        <taxon>Magnoliopsida</taxon>
        <taxon>eudicotyledons</taxon>
        <taxon>Gunneridae</taxon>
        <taxon>Pentapetalae</taxon>
        <taxon>asterids</taxon>
        <taxon>lamiids</taxon>
        <taxon>Solanales</taxon>
        <taxon>Convolvulaceae</taxon>
        <taxon>Cuscuteae</taxon>
        <taxon>Cuscuta</taxon>
        <taxon>Cuscuta subgen. Cuscuta</taxon>
    </lineage>
</organism>
<accession>A0AAV0CF26</accession>
<comment type="caution">
    <text evidence="2">The sequence shown here is derived from an EMBL/GenBank/DDBJ whole genome shotgun (WGS) entry which is preliminary data.</text>
</comment>
<proteinExistence type="predicted"/>
<evidence type="ECO:0000256" key="1">
    <source>
        <dbReference type="SAM" id="MobiDB-lite"/>
    </source>
</evidence>
<feature type="region of interest" description="Disordered" evidence="1">
    <location>
        <begin position="1"/>
        <end position="31"/>
    </location>
</feature>
<sequence>MQGYGAPPALSSWQMAPPNYAPRGPQAPGFQGTILSNSGRVIVNINALFACVTHPTFVGFPLVENSFQSPHHP</sequence>
<evidence type="ECO:0000313" key="3">
    <source>
        <dbReference type="Proteomes" id="UP001152523"/>
    </source>
</evidence>
<dbReference type="EMBL" id="CAMAPF010000030">
    <property type="protein sequence ID" value="CAH9075713.1"/>
    <property type="molecule type" value="Genomic_DNA"/>
</dbReference>
<keyword evidence="3" id="KW-1185">Reference proteome</keyword>